<accession>A0ACB9L4U3</accession>
<protein>
    <submittedName>
        <fullName evidence="1">Uncharacterized protein</fullName>
    </submittedName>
</protein>
<keyword evidence="2" id="KW-1185">Reference proteome</keyword>
<dbReference type="Proteomes" id="UP001057402">
    <property type="component" value="Chromosome 12"/>
</dbReference>
<evidence type="ECO:0000313" key="1">
    <source>
        <dbReference type="EMBL" id="KAI4304418.1"/>
    </source>
</evidence>
<evidence type="ECO:0000313" key="2">
    <source>
        <dbReference type="Proteomes" id="UP001057402"/>
    </source>
</evidence>
<organism evidence="1 2">
    <name type="scientific">Melastoma candidum</name>
    <dbReference type="NCBI Taxonomy" id="119954"/>
    <lineage>
        <taxon>Eukaryota</taxon>
        <taxon>Viridiplantae</taxon>
        <taxon>Streptophyta</taxon>
        <taxon>Embryophyta</taxon>
        <taxon>Tracheophyta</taxon>
        <taxon>Spermatophyta</taxon>
        <taxon>Magnoliopsida</taxon>
        <taxon>eudicotyledons</taxon>
        <taxon>Gunneridae</taxon>
        <taxon>Pentapetalae</taxon>
        <taxon>rosids</taxon>
        <taxon>malvids</taxon>
        <taxon>Myrtales</taxon>
        <taxon>Melastomataceae</taxon>
        <taxon>Melastomatoideae</taxon>
        <taxon>Melastomateae</taxon>
        <taxon>Melastoma</taxon>
    </lineage>
</organism>
<comment type="caution">
    <text evidence="1">The sequence shown here is derived from an EMBL/GenBank/DDBJ whole genome shotgun (WGS) entry which is preliminary data.</text>
</comment>
<reference evidence="2" key="1">
    <citation type="journal article" date="2023" name="Front. Plant Sci.">
        <title>Chromosomal-level genome assembly of Melastoma candidum provides insights into trichome evolution.</title>
        <authorList>
            <person name="Zhong Y."/>
            <person name="Wu W."/>
            <person name="Sun C."/>
            <person name="Zou P."/>
            <person name="Liu Y."/>
            <person name="Dai S."/>
            <person name="Zhou R."/>
        </authorList>
    </citation>
    <scope>NUCLEOTIDE SEQUENCE [LARGE SCALE GENOMIC DNA]</scope>
</reference>
<gene>
    <name evidence="1" type="ORF">MLD38_039932</name>
</gene>
<dbReference type="EMBL" id="CM042891">
    <property type="protein sequence ID" value="KAI4304418.1"/>
    <property type="molecule type" value="Genomic_DNA"/>
</dbReference>
<proteinExistence type="predicted"/>
<name>A0ACB9L4U3_9MYRT</name>
<sequence length="265" mass="30262">MATTSVDNDDDRRHDQERHLRCFREWTALQQDDLAELLDSLALDNDNHPQSLHERLIEKNIRHFREYMENRLRLAKDDVSAFFAPAWCASLENSMMWIAGCRPSLFIRLVYVLCGSEVNENLSAFLEGGEGIGVLGNLADLSSRQLSGINQLQANTIKEEEKLSNKLASLQEEMADHPIATIARRTTQIADSNGEVEHALDKHEKLMLRIMEVADKLRMDTLKEMIEILTPAQAVEFIAAGKKLHLCVHEWAKRRDHRHGRNSGE</sequence>